<dbReference type="NCBIfam" id="NF009487">
    <property type="entry name" value="PRK12849.1"/>
    <property type="match status" value="1"/>
</dbReference>
<dbReference type="HAMAP" id="MF_00600">
    <property type="entry name" value="CH60"/>
    <property type="match status" value="1"/>
</dbReference>
<keyword evidence="12" id="KW-1185">Reference proteome</keyword>
<evidence type="ECO:0000256" key="1">
    <source>
        <dbReference type="ARBA" id="ARBA00006607"/>
    </source>
</evidence>
<protein>
    <recommendedName>
        <fullName evidence="7">Chaperonin GroEL</fullName>
        <ecNumber evidence="7">5.6.1.7</ecNumber>
    </recommendedName>
    <alternativeName>
        <fullName evidence="7">60 kDa chaperonin</fullName>
    </alternativeName>
    <alternativeName>
        <fullName evidence="7">Chaperonin-60</fullName>
        <shortName evidence="7">Cpn60</shortName>
    </alternativeName>
</protein>
<dbReference type="GO" id="GO:0051082">
    <property type="term" value="F:unfolded protein binding"/>
    <property type="evidence" value="ECO:0007669"/>
    <property type="project" value="UniProtKB-UniRule"/>
</dbReference>
<evidence type="ECO:0000256" key="7">
    <source>
        <dbReference type="HAMAP-Rule" id="MF_00600"/>
    </source>
</evidence>
<evidence type="ECO:0000256" key="6">
    <source>
        <dbReference type="ARBA" id="ARBA00023235"/>
    </source>
</evidence>
<dbReference type="InterPro" id="IPR027409">
    <property type="entry name" value="GroEL-like_apical_dom_sf"/>
</dbReference>
<feature type="binding site" evidence="7">
    <location>
        <begin position="30"/>
        <end position="33"/>
    </location>
    <ligand>
        <name>ATP</name>
        <dbReference type="ChEBI" id="CHEBI:30616"/>
    </ligand>
</feature>
<dbReference type="NCBIfam" id="NF009488">
    <property type="entry name" value="PRK12850.1"/>
    <property type="match status" value="1"/>
</dbReference>
<comment type="caution">
    <text evidence="11">The sequence shown here is derived from an EMBL/GenBank/DDBJ whole genome shotgun (WGS) entry which is preliminary data.</text>
</comment>
<organism evidence="11 12">
    <name type="scientific">Propylenella binzhouense</name>
    <dbReference type="NCBI Taxonomy" id="2555902"/>
    <lineage>
        <taxon>Bacteria</taxon>
        <taxon>Pseudomonadati</taxon>
        <taxon>Pseudomonadota</taxon>
        <taxon>Alphaproteobacteria</taxon>
        <taxon>Hyphomicrobiales</taxon>
        <taxon>Propylenellaceae</taxon>
        <taxon>Propylenella</taxon>
    </lineage>
</organism>
<evidence type="ECO:0000256" key="4">
    <source>
        <dbReference type="ARBA" id="ARBA00022840"/>
    </source>
</evidence>
<dbReference type="Pfam" id="PF00118">
    <property type="entry name" value="Cpn60_TCP1"/>
    <property type="match status" value="1"/>
</dbReference>
<accession>A0A964T180</accession>
<dbReference type="PRINTS" id="PR00298">
    <property type="entry name" value="CHAPERONIN60"/>
</dbReference>
<evidence type="ECO:0000256" key="3">
    <source>
        <dbReference type="ARBA" id="ARBA00022741"/>
    </source>
</evidence>
<comment type="subcellular location">
    <subcellularLocation>
        <location evidence="7">Cytoplasm</location>
    </subcellularLocation>
</comment>
<dbReference type="SUPFAM" id="SSF48592">
    <property type="entry name" value="GroEL equatorial domain-like"/>
    <property type="match status" value="1"/>
</dbReference>
<dbReference type="FunFam" id="1.10.560.10:FF:000001">
    <property type="entry name" value="60 kDa chaperonin"/>
    <property type="match status" value="1"/>
</dbReference>
<evidence type="ECO:0000256" key="2">
    <source>
        <dbReference type="ARBA" id="ARBA00022490"/>
    </source>
</evidence>
<dbReference type="PROSITE" id="PS00296">
    <property type="entry name" value="CHAPERONINS_CPN60"/>
    <property type="match status" value="1"/>
</dbReference>
<comment type="similarity">
    <text evidence="1 7 8">Belongs to the chaperonin (HSP60) family.</text>
</comment>
<feature type="coiled-coil region" evidence="10">
    <location>
        <begin position="339"/>
        <end position="366"/>
    </location>
</feature>
<keyword evidence="4 7" id="KW-0067">ATP-binding</keyword>
<evidence type="ECO:0000256" key="10">
    <source>
        <dbReference type="SAM" id="Coils"/>
    </source>
</evidence>
<feature type="binding site" evidence="7">
    <location>
        <begin position="87"/>
        <end position="91"/>
    </location>
    <ligand>
        <name>ATP</name>
        <dbReference type="ChEBI" id="CHEBI:30616"/>
    </ligand>
</feature>
<dbReference type="EC" id="5.6.1.7" evidence="7"/>
<comment type="caution">
    <text evidence="7">Lacks conserved residue(s) required for the propagation of feature annotation.</text>
</comment>
<dbReference type="GO" id="GO:0042026">
    <property type="term" value="P:protein refolding"/>
    <property type="evidence" value="ECO:0007669"/>
    <property type="project" value="UniProtKB-UniRule"/>
</dbReference>
<dbReference type="InterPro" id="IPR002423">
    <property type="entry name" value="Cpn60/GroEL/TCP-1"/>
</dbReference>
<dbReference type="GO" id="GO:0005737">
    <property type="term" value="C:cytoplasm"/>
    <property type="evidence" value="ECO:0007669"/>
    <property type="project" value="UniProtKB-SubCell"/>
</dbReference>
<dbReference type="Proteomes" id="UP000773614">
    <property type="component" value="Unassembled WGS sequence"/>
</dbReference>
<keyword evidence="3 7" id="KW-0547">Nucleotide-binding</keyword>
<dbReference type="NCBIfam" id="TIGR02348">
    <property type="entry name" value="GroEL"/>
    <property type="match status" value="1"/>
</dbReference>
<reference evidence="11" key="1">
    <citation type="submission" date="2019-03" db="EMBL/GenBank/DDBJ databases">
        <title>Afifella sp. nov., isolated from activated sludge.</title>
        <authorList>
            <person name="Li Q."/>
            <person name="Liu Y."/>
        </authorList>
    </citation>
    <scope>NUCLEOTIDE SEQUENCE</scope>
    <source>
        <strain evidence="11">L72</strain>
    </source>
</reference>
<evidence type="ECO:0000256" key="8">
    <source>
        <dbReference type="RuleBase" id="RU000418"/>
    </source>
</evidence>
<feature type="binding site" evidence="7">
    <location>
        <position position="51"/>
    </location>
    <ligand>
        <name>ATP</name>
        <dbReference type="ChEBI" id="CHEBI:30616"/>
    </ligand>
</feature>
<dbReference type="AlphaFoldDB" id="A0A964T180"/>
<evidence type="ECO:0000256" key="5">
    <source>
        <dbReference type="ARBA" id="ARBA00023186"/>
    </source>
</evidence>
<evidence type="ECO:0000256" key="9">
    <source>
        <dbReference type="RuleBase" id="RU000419"/>
    </source>
</evidence>
<dbReference type="FunFam" id="3.50.7.10:FF:000001">
    <property type="entry name" value="60 kDa chaperonin"/>
    <property type="match status" value="1"/>
</dbReference>
<dbReference type="OrthoDB" id="9766614at2"/>
<dbReference type="CDD" id="cd03344">
    <property type="entry name" value="GroEL"/>
    <property type="match status" value="1"/>
</dbReference>
<proteinExistence type="inferred from homology"/>
<keyword evidence="2 7" id="KW-0963">Cytoplasm</keyword>
<feature type="binding site" evidence="7">
    <location>
        <position position="496"/>
    </location>
    <ligand>
        <name>ATP</name>
        <dbReference type="ChEBI" id="CHEBI:30616"/>
    </ligand>
</feature>
<dbReference type="Gene3D" id="3.50.7.10">
    <property type="entry name" value="GroEL"/>
    <property type="match status" value="1"/>
</dbReference>
<dbReference type="GO" id="GO:0005524">
    <property type="term" value="F:ATP binding"/>
    <property type="evidence" value="ECO:0007669"/>
    <property type="project" value="UniProtKB-UniRule"/>
</dbReference>
<dbReference type="InterPro" id="IPR027410">
    <property type="entry name" value="TCP-1-like_intermed_sf"/>
</dbReference>
<keyword evidence="6 7" id="KW-0413">Isomerase</keyword>
<evidence type="ECO:0000313" key="12">
    <source>
        <dbReference type="Proteomes" id="UP000773614"/>
    </source>
</evidence>
<dbReference type="GO" id="GO:0016853">
    <property type="term" value="F:isomerase activity"/>
    <property type="evidence" value="ECO:0007669"/>
    <property type="project" value="UniProtKB-KW"/>
</dbReference>
<comment type="subunit">
    <text evidence="7 9">Forms a cylinder of 14 subunits composed of two heptameric rings stacked back-to-back. Interacts with the co-chaperonin GroES.</text>
</comment>
<dbReference type="EMBL" id="SPKJ01000003">
    <property type="protein sequence ID" value="MYZ46513.1"/>
    <property type="molecule type" value="Genomic_DNA"/>
</dbReference>
<dbReference type="InterPro" id="IPR027413">
    <property type="entry name" value="GROEL-like_equatorial_sf"/>
</dbReference>
<sequence>MAAKDVRFSADAREKMLRGVDILANAVKVTLGPKGRNVVIEKSFGAPRITKDGVTVAKEIELEDKFENMGAQMVREVASKTNDIAGDGTTTATVLAQAIVKEGAKSVAAGMNPMDLKRGIDMAVAEVINDLQARSKKINTSAEVAQVGTISANGDKTVGEMIAEAMQKVGNEGVITVEEAKSLETELEVVEGMQFDRGYLSPYFITNAEKMIADLEDPYILLHEKKLSNLQAMLPVLEAVVQSSRPLLIIAEDVEGEALATLVVNKLRGGLKVAAVKAPGFGDRRKAMLQDIATLTGGQVISEDLGIKLENVGLEMLGRAKKVTISKEETTIVDGAGDKADIEGRVAQIKAQIEETTSDYDREKLQERLAKLAGGVAVIRVGGATEVEVKEKKDRVDDALNATRAAVEEGIVPGGGVALLHAKKAVQKLSSDNPDVQAGIKIVLKALEAPIRQIAQNSGVDGSIVVGKVVDSDSATFGFDAQNEEYKDLVQAGIIDPTKVVRTALQDAASVAGLLVTTEAMVAEMPKKEAAAPAMPGGGMGGMDF</sequence>
<name>A0A964T180_9HYPH</name>
<dbReference type="PANTHER" id="PTHR45633">
    <property type="entry name" value="60 KDA HEAT SHOCK PROTEIN, MITOCHONDRIAL"/>
    <property type="match status" value="1"/>
</dbReference>
<dbReference type="Gene3D" id="1.10.560.10">
    <property type="entry name" value="GroEL-like equatorial domain"/>
    <property type="match status" value="1"/>
</dbReference>
<dbReference type="NCBIfam" id="NF000592">
    <property type="entry name" value="PRK00013.1"/>
    <property type="match status" value="1"/>
</dbReference>
<dbReference type="RefSeq" id="WP_161138854.1">
    <property type="nucleotide sequence ID" value="NZ_SPKJ01000003.1"/>
</dbReference>
<dbReference type="SUPFAM" id="SSF52029">
    <property type="entry name" value="GroEL apical domain-like"/>
    <property type="match status" value="1"/>
</dbReference>
<dbReference type="InterPro" id="IPR001844">
    <property type="entry name" value="Cpn60/GroEL"/>
</dbReference>
<dbReference type="NCBIfam" id="NF009489">
    <property type="entry name" value="PRK12851.1"/>
    <property type="match status" value="1"/>
</dbReference>
<gene>
    <name evidence="7 11" type="primary">groL</name>
    <name evidence="7" type="synonym">groEL</name>
    <name evidence="11" type="ORF">E4O86_02100</name>
</gene>
<comment type="function">
    <text evidence="7 9">Together with its co-chaperonin GroES, plays an essential role in assisting protein folding. The GroEL-GroES system forms a nano-cage that allows encapsulation of the non-native substrate proteins and provides a physical environment optimized to promote and accelerate protein folding.</text>
</comment>
<keyword evidence="10" id="KW-0175">Coiled coil</keyword>
<dbReference type="Gene3D" id="3.30.260.10">
    <property type="entry name" value="TCP-1-like chaperonin intermediate domain"/>
    <property type="match status" value="1"/>
</dbReference>
<dbReference type="GO" id="GO:0140662">
    <property type="term" value="F:ATP-dependent protein folding chaperone"/>
    <property type="evidence" value="ECO:0007669"/>
    <property type="project" value="InterPro"/>
</dbReference>
<keyword evidence="5 7" id="KW-0143">Chaperone</keyword>
<evidence type="ECO:0000313" key="11">
    <source>
        <dbReference type="EMBL" id="MYZ46513.1"/>
    </source>
</evidence>
<dbReference type="SUPFAM" id="SSF54849">
    <property type="entry name" value="GroEL-intermediate domain like"/>
    <property type="match status" value="1"/>
</dbReference>
<feature type="binding site" evidence="7">
    <location>
        <position position="415"/>
    </location>
    <ligand>
        <name>ATP</name>
        <dbReference type="ChEBI" id="CHEBI:30616"/>
    </ligand>
</feature>
<dbReference type="InterPro" id="IPR018370">
    <property type="entry name" value="Chaperonin_Cpn60_CS"/>
</dbReference>